<dbReference type="InterPro" id="IPR000872">
    <property type="entry name" value="Tafazzin"/>
</dbReference>
<dbReference type="SMART" id="SM00563">
    <property type="entry name" value="PlsC"/>
    <property type="match status" value="1"/>
</dbReference>
<keyword evidence="6" id="KW-0443">Lipid metabolism</keyword>
<proteinExistence type="inferred from homology"/>
<dbReference type="EMBL" id="AJWJ01000166">
    <property type="protein sequence ID" value="KAF2074086.1"/>
    <property type="molecule type" value="Genomic_DNA"/>
</dbReference>
<dbReference type="Proteomes" id="UP000695562">
    <property type="component" value="Unassembled WGS sequence"/>
</dbReference>
<dbReference type="PRINTS" id="PR00979">
    <property type="entry name" value="TAFAZZIN"/>
</dbReference>
<evidence type="ECO:0000256" key="10">
    <source>
        <dbReference type="ARBA" id="ARBA00024323"/>
    </source>
</evidence>
<comment type="caution">
    <text evidence="14">The sequence shown here is derived from an EMBL/GenBank/DDBJ whole genome shotgun (WGS) entry which is preliminary data.</text>
</comment>
<feature type="domain" description="Phospholipid/glycerol acyltransferase" evidence="13">
    <location>
        <begin position="69"/>
        <end position="197"/>
    </location>
</feature>
<dbReference type="PANTHER" id="PTHR12497">
    <property type="entry name" value="TAZ PROTEIN TAFAZZIN"/>
    <property type="match status" value="1"/>
</dbReference>
<accession>A0A8J4USW5</accession>
<evidence type="ECO:0000256" key="9">
    <source>
        <dbReference type="ARBA" id="ARBA00023315"/>
    </source>
</evidence>
<keyword evidence="3" id="KW-0808">Transferase</keyword>
<evidence type="ECO:0000256" key="11">
    <source>
        <dbReference type="ARBA" id="ARBA00047906"/>
    </source>
</evidence>
<dbReference type="GO" id="GO:0005741">
    <property type="term" value="C:mitochondrial outer membrane"/>
    <property type="evidence" value="ECO:0007669"/>
    <property type="project" value="UniProtKB-SubCell"/>
</dbReference>
<dbReference type="GO" id="GO:0047184">
    <property type="term" value="F:1-acylglycerophosphocholine O-acyltransferase activity"/>
    <property type="evidence" value="ECO:0007669"/>
    <property type="project" value="TreeGrafter"/>
</dbReference>
<comment type="catalytic activity">
    <reaction evidence="11">
        <text>1'-[1,2-diacyl-sn-glycero-3-phospho],3'-[1-acyl-sn-glycero-3-phospho]-glycerol + a 1,2-diacyl-sn-glycero-3-phosphocholine = a cardiolipin + a 1-acyl-sn-glycero-3-phosphocholine</text>
        <dbReference type="Rhea" id="RHEA:33731"/>
        <dbReference type="ChEBI" id="CHEBI:57643"/>
        <dbReference type="ChEBI" id="CHEBI:58168"/>
        <dbReference type="ChEBI" id="CHEBI:62237"/>
        <dbReference type="ChEBI" id="CHEBI:64743"/>
    </reaction>
    <physiologicalReaction direction="left-to-right" evidence="11">
        <dbReference type="Rhea" id="RHEA:33732"/>
    </physiologicalReaction>
    <physiologicalReaction direction="right-to-left" evidence="11">
        <dbReference type="Rhea" id="RHEA:33733"/>
    </physiologicalReaction>
</comment>
<evidence type="ECO:0000256" key="7">
    <source>
        <dbReference type="ARBA" id="ARBA00023128"/>
    </source>
</evidence>
<keyword evidence="5" id="KW-0999">Mitochondrion inner membrane</keyword>
<reference evidence="14" key="1">
    <citation type="submission" date="2020-01" db="EMBL/GenBank/DDBJ databases">
        <title>Development of genomics and gene disruption for Polysphondylium violaceum indicates a role for the polyketide synthase stlB in stalk morphogenesis.</title>
        <authorList>
            <person name="Narita B."/>
            <person name="Kawabe Y."/>
            <person name="Kin K."/>
            <person name="Saito T."/>
            <person name="Gibbs R."/>
            <person name="Kuspa A."/>
            <person name="Muzny D."/>
            <person name="Queller D."/>
            <person name="Richards S."/>
            <person name="Strassman J."/>
            <person name="Sucgang R."/>
            <person name="Worley K."/>
            <person name="Schaap P."/>
        </authorList>
    </citation>
    <scope>NUCLEOTIDE SEQUENCE</scope>
    <source>
        <strain evidence="14">QSvi11</strain>
    </source>
</reference>
<evidence type="ECO:0000313" key="15">
    <source>
        <dbReference type="Proteomes" id="UP000695562"/>
    </source>
</evidence>
<sequence length="312" mass="35640">MNTNSNSNNNERLTRPIYDVPEPKIVSRVLMASVGLLCKFWLGFNTVTVHNGDLLTQQVEKTHKERNPLITVCNHISNLDDPICWGILPVNLICNASSARWTLGASNILFSNQLRSKFFELGKCIKIVRGDGIYQEGMTEVIDRLTEGQWLNIFPEGRVNQSGSLLYFKWGVGRMVAECFRKTGITPTVLPIYHNGLQHSMPLGQKAIPRPFQKLDIFVGETIDCEPTIKQFLFDNNLDNLDCLQGNEAKQKELYKNITTHIQDRFQSLESNSKNKLTLRERLEQHQHKIAGKNESPTFTSLLNQDDWRLLL</sequence>
<dbReference type="OrthoDB" id="193467at2759"/>
<keyword evidence="15" id="KW-1185">Reference proteome</keyword>
<keyword evidence="8" id="KW-0472">Membrane</keyword>
<dbReference type="PANTHER" id="PTHR12497:SF0">
    <property type="entry name" value="TAFAZZIN"/>
    <property type="match status" value="1"/>
</dbReference>
<comment type="similarity">
    <text evidence="2 12">Belongs to the taffazin family.</text>
</comment>
<dbReference type="GO" id="GO:0007007">
    <property type="term" value="P:inner mitochondrial membrane organization"/>
    <property type="evidence" value="ECO:0007669"/>
    <property type="project" value="TreeGrafter"/>
</dbReference>
<comment type="subcellular location">
    <subcellularLocation>
        <location evidence="1">Mitochondrion inner membrane</location>
        <topology evidence="1">Peripheral membrane protein</topology>
        <orientation evidence="1">Intermembrane side</orientation>
    </subcellularLocation>
    <subcellularLocation>
        <location evidence="10">Mitochondrion outer membrane</location>
        <topology evidence="10">Peripheral membrane protein</topology>
        <orientation evidence="10">Intermembrane side</orientation>
    </subcellularLocation>
</comment>
<evidence type="ECO:0000256" key="12">
    <source>
        <dbReference type="RuleBase" id="RU365062"/>
    </source>
</evidence>
<dbReference type="Pfam" id="PF01553">
    <property type="entry name" value="Acyltransferase"/>
    <property type="match status" value="1"/>
</dbReference>
<protein>
    <recommendedName>
        <fullName evidence="12">Tafazzin family protein</fullName>
    </recommendedName>
</protein>
<evidence type="ECO:0000256" key="8">
    <source>
        <dbReference type="ARBA" id="ARBA00023136"/>
    </source>
</evidence>
<evidence type="ECO:0000256" key="4">
    <source>
        <dbReference type="ARBA" id="ARBA00022787"/>
    </source>
</evidence>
<dbReference type="CDD" id="cd07989">
    <property type="entry name" value="LPLAT_AGPAT-like"/>
    <property type="match status" value="1"/>
</dbReference>
<dbReference type="GO" id="GO:0035965">
    <property type="term" value="P:cardiolipin acyl-chain remodeling"/>
    <property type="evidence" value="ECO:0007669"/>
    <property type="project" value="TreeGrafter"/>
</dbReference>
<organism evidence="14 15">
    <name type="scientific">Polysphondylium violaceum</name>
    <dbReference type="NCBI Taxonomy" id="133409"/>
    <lineage>
        <taxon>Eukaryota</taxon>
        <taxon>Amoebozoa</taxon>
        <taxon>Evosea</taxon>
        <taxon>Eumycetozoa</taxon>
        <taxon>Dictyostelia</taxon>
        <taxon>Dictyosteliales</taxon>
        <taxon>Dictyosteliaceae</taxon>
        <taxon>Polysphondylium</taxon>
    </lineage>
</organism>
<evidence type="ECO:0000256" key="6">
    <source>
        <dbReference type="ARBA" id="ARBA00023098"/>
    </source>
</evidence>
<dbReference type="InterPro" id="IPR002123">
    <property type="entry name" value="Plipid/glycerol_acylTrfase"/>
</dbReference>
<evidence type="ECO:0000259" key="13">
    <source>
        <dbReference type="SMART" id="SM00563"/>
    </source>
</evidence>
<evidence type="ECO:0000313" key="14">
    <source>
        <dbReference type="EMBL" id="KAF2074086.1"/>
    </source>
</evidence>
<evidence type="ECO:0000256" key="5">
    <source>
        <dbReference type="ARBA" id="ARBA00022792"/>
    </source>
</evidence>
<dbReference type="SUPFAM" id="SSF69593">
    <property type="entry name" value="Glycerol-3-phosphate (1)-acyltransferase"/>
    <property type="match status" value="1"/>
</dbReference>
<gene>
    <name evidence="14" type="ORF">CYY_004615</name>
</gene>
<name>A0A8J4USW5_9MYCE</name>
<evidence type="ECO:0000256" key="1">
    <source>
        <dbReference type="ARBA" id="ARBA00004137"/>
    </source>
</evidence>
<dbReference type="AlphaFoldDB" id="A0A8J4USW5"/>
<evidence type="ECO:0000256" key="3">
    <source>
        <dbReference type="ARBA" id="ARBA00022679"/>
    </source>
</evidence>
<evidence type="ECO:0000256" key="2">
    <source>
        <dbReference type="ARBA" id="ARBA00010524"/>
    </source>
</evidence>
<keyword evidence="4" id="KW-1000">Mitochondrion outer membrane</keyword>
<dbReference type="GO" id="GO:0005743">
    <property type="term" value="C:mitochondrial inner membrane"/>
    <property type="evidence" value="ECO:0007669"/>
    <property type="project" value="UniProtKB-SubCell"/>
</dbReference>
<keyword evidence="7" id="KW-0496">Mitochondrion</keyword>
<keyword evidence="9" id="KW-0012">Acyltransferase</keyword>